<dbReference type="Pfam" id="PF02275">
    <property type="entry name" value="CBAH"/>
    <property type="match status" value="1"/>
</dbReference>
<evidence type="ECO:0000256" key="7">
    <source>
        <dbReference type="ARBA" id="ARBA00023180"/>
    </source>
</evidence>
<dbReference type="Proteomes" id="UP001152795">
    <property type="component" value="Unassembled WGS sequence"/>
</dbReference>
<evidence type="ECO:0000256" key="9">
    <source>
        <dbReference type="ARBA" id="ARBA00039046"/>
    </source>
</evidence>
<dbReference type="PANTHER" id="PTHR28583:SF4">
    <property type="entry name" value="N-ACYLETHANOLAMINE-HYDROLYZING ACID AMIDASE"/>
    <property type="match status" value="1"/>
</dbReference>
<sequence>MYKFLYIFSCITVFACCVVKEANSQNEVPKYTIDLDQPAESRWREIGHDFADLAPFLRTILKQKIPPAVFPLAEEVALYVDTLFDEPYPGELKGVAKATNLTLSEVILANIFYDLTAYCTSIVAQDEQDEQGDIFHARNLDYDNADYFRNLSIHVDFLRNGKLVYSGITFAGYIGILTGQKPLAFTVTLDERDKGYLWENIFQLLLAKTTPVGFFLRSLLANEESNFDYVIKQISQVEMIAPAYIIVGGVKKGEGAVVTRARIETLDVWKLNVSDGRWFLVETNYDHWKPPPSSDDRRHPAIKAMNQMGQKNVGVKGLFQVMSTKPVLNNSTVFTSIMSAKFPSIFTTWRRRCCA</sequence>
<dbReference type="GO" id="GO:0047412">
    <property type="term" value="F:N-(long-chain-acyl)ethanolamine deacylase activity"/>
    <property type="evidence" value="ECO:0007669"/>
    <property type="project" value="UniProtKB-EC"/>
</dbReference>
<dbReference type="PANTHER" id="PTHR28583">
    <property type="entry name" value="ACID AMIDASE"/>
    <property type="match status" value="1"/>
</dbReference>
<dbReference type="EMBL" id="CACRXK020008594">
    <property type="protein sequence ID" value="CAB4015128.1"/>
    <property type="molecule type" value="Genomic_DNA"/>
</dbReference>
<evidence type="ECO:0000259" key="12">
    <source>
        <dbReference type="Pfam" id="PF02275"/>
    </source>
</evidence>
<comment type="caution">
    <text evidence="14">The sequence shown here is derived from an EMBL/GenBank/DDBJ whole genome shotgun (WGS) entry which is preliminary data.</text>
</comment>
<dbReference type="Gene3D" id="3.60.60.10">
    <property type="entry name" value="Penicillin V Acylase, Chain A"/>
    <property type="match status" value="1"/>
</dbReference>
<dbReference type="InterPro" id="IPR016699">
    <property type="entry name" value="Acid_ceramidase-like"/>
</dbReference>
<comment type="subunit">
    <text evidence="8">Heterodimer of an alpha and a beta subunit, produced by autocatalytic cleavage.</text>
</comment>
<gene>
    <name evidence="14" type="ORF">PACLA_8A065589</name>
</gene>
<dbReference type="FunFam" id="3.60.60.10:FF:000006">
    <property type="entry name" value="N-acylethanolamine-hydrolyzing acid amidase"/>
    <property type="match status" value="1"/>
</dbReference>
<evidence type="ECO:0000256" key="8">
    <source>
        <dbReference type="ARBA" id="ARBA00038527"/>
    </source>
</evidence>
<comment type="similarity">
    <text evidence="2 11">Belongs to the acid ceramidase family.</text>
</comment>
<evidence type="ECO:0000256" key="5">
    <source>
        <dbReference type="ARBA" id="ARBA00023098"/>
    </source>
</evidence>
<dbReference type="PROSITE" id="PS51257">
    <property type="entry name" value="PROKAR_LIPOPROTEIN"/>
    <property type="match status" value="1"/>
</dbReference>
<comment type="pathway">
    <text evidence="1">Lipid metabolism; fatty acid metabolism.</text>
</comment>
<keyword evidence="4 11" id="KW-0378">Hydrolase</keyword>
<reference evidence="14" key="1">
    <citation type="submission" date="2020-04" db="EMBL/GenBank/DDBJ databases">
        <authorList>
            <person name="Alioto T."/>
            <person name="Alioto T."/>
            <person name="Gomez Garrido J."/>
        </authorList>
    </citation>
    <scope>NUCLEOTIDE SEQUENCE</scope>
    <source>
        <strain evidence="14">A484AB</strain>
    </source>
</reference>
<protein>
    <recommendedName>
        <fullName evidence="10">N-acylethanolamine-hydrolyzing acid amidase</fullName>
        <ecNumber evidence="9">3.5.1.60</ecNumber>
    </recommendedName>
</protein>
<keyword evidence="7" id="KW-0325">Glycoprotein</keyword>
<keyword evidence="15" id="KW-1185">Reference proteome</keyword>
<evidence type="ECO:0000256" key="6">
    <source>
        <dbReference type="ARBA" id="ARBA00023145"/>
    </source>
</evidence>
<evidence type="ECO:0000256" key="11">
    <source>
        <dbReference type="PIRNR" id="PIRNR017632"/>
    </source>
</evidence>
<name>A0A7D9IWY4_PARCT</name>
<evidence type="ECO:0000256" key="4">
    <source>
        <dbReference type="ARBA" id="ARBA00022801"/>
    </source>
</evidence>
<dbReference type="GO" id="GO:0006631">
    <property type="term" value="P:fatty acid metabolic process"/>
    <property type="evidence" value="ECO:0007669"/>
    <property type="project" value="InterPro"/>
</dbReference>
<dbReference type="AlphaFoldDB" id="A0A7D9IWY4"/>
<dbReference type="OrthoDB" id="5273684at2759"/>
<dbReference type="GO" id="GO:0017064">
    <property type="term" value="F:fatty acid amide hydrolase activity"/>
    <property type="evidence" value="ECO:0007669"/>
    <property type="project" value="InterPro"/>
</dbReference>
<dbReference type="InterPro" id="IPR029130">
    <property type="entry name" value="Acid_ceramidase_N"/>
</dbReference>
<keyword evidence="3" id="KW-0732">Signal</keyword>
<keyword evidence="6" id="KW-0865">Zymogen</keyword>
<dbReference type="GO" id="GO:0005764">
    <property type="term" value="C:lysosome"/>
    <property type="evidence" value="ECO:0007669"/>
    <property type="project" value="UniProtKB-UniRule"/>
</dbReference>
<proteinExistence type="inferred from homology"/>
<evidence type="ECO:0000256" key="2">
    <source>
        <dbReference type="ARBA" id="ARBA00005730"/>
    </source>
</evidence>
<dbReference type="EC" id="3.5.1.60" evidence="9"/>
<feature type="domain" description="Choloylglycine hydrolase/NAAA C-terminal" evidence="12">
    <location>
        <begin position="119"/>
        <end position="289"/>
    </location>
</feature>
<evidence type="ECO:0000256" key="3">
    <source>
        <dbReference type="ARBA" id="ARBA00022729"/>
    </source>
</evidence>
<dbReference type="PIRSF" id="PIRSF017632">
    <property type="entry name" value="Acid_ceramidase-like"/>
    <property type="match status" value="1"/>
</dbReference>
<organism evidence="14 15">
    <name type="scientific">Paramuricea clavata</name>
    <name type="common">Red gorgonian</name>
    <name type="synonym">Violescent sea-whip</name>
    <dbReference type="NCBI Taxonomy" id="317549"/>
    <lineage>
        <taxon>Eukaryota</taxon>
        <taxon>Metazoa</taxon>
        <taxon>Cnidaria</taxon>
        <taxon>Anthozoa</taxon>
        <taxon>Octocorallia</taxon>
        <taxon>Malacalcyonacea</taxon>
        <taxon>Plexauridae</taxon>
        <taxon>Paramuricea</taxon>
    </lineage>
</organism>
<feature type="domain" description="Acid ceramidase N-terminal" evidence="13">
    <location>
        <begin position="27"/>
        <end position="80"/>
    </location>
</feature>
<evidence type="ECO:0000259" key="13">
    <source>
        <dbReference type="Pfam" id="PF15508"/>
    </source>
</evidence>
<keyword evidence="5 11" id="KW-0443">Lipid metabolism</keyword>
<dbReference type="Pfam" id="PF15508">
    <property type="entry name" value="NAAA-beta"/>
    <property type="match status" value="1"/>
</dbReference>
<evidence type="ECO:0000313" key="15">
    <source>
        <dbReference type="Proteomes" id="UP001152795"/>
    </source>
</evidence>
<evidence type="ECO:0000313" key="14">
    <source>
        <dbReference type="EMBL" id="CAB4015128.1"/>
    </source>
</evidence>
<evidence type="ECO:0000256" key="10">
    <source>
        <dbReference type="ARBA" id="ARBA00040404"/>
    </source>
</evidence>
<evidence type="ECO:0000256" key="1">
    <source>
        <dbReference type="ARBA" id="ARBA00004872"/>
    </source>
</evidence>
<accession>A0A7D9IWY4</accession>
<dbReference type="CDD" id="cd01903">
    <property type="entry name" value="Ntn_AC_NAAA"/>
    <property type="match status" value="1"/>
</dbReference>
<dbReference type="InterPro" id="IPR029132">
    <property type="entry name" value="CBAH/NAAA_C"/>
</dbReference>